<dbReference type="AlphaFoldDB" id="A0A1B7M0U4"/>
<keyword evidence="2" id="KW-1185">Reference proteome</keyword>
<dbReference type="Pfam" id="PF16264">
    <property type="entry name" value="SatD"/>
    <property type="match status" value="1"/>
</dbReference>
<name>A0A1B7M0U4_9MICC</name>
<sequence length="207" mass="22449">MQVAGIIADIVGSRDLTDRAAAQRAILEAFESAESSVPVVRQAWATVGDEFQLIAATWQDALRITIRVQALLPEDLRLRFGIGVGEINTIDEGEAGPIQDGTAWLNARQAIEHVEKQQHRRDEVLTGFHGDDPELTAAITTQLVLRDHIVGRMKARERRLFAALLTGVTQEDAARAESISQAAVSQALHRSGAMALLDADGVLKRGS</sequence>
<protein>
    <recommendedName>
        <fullName evidence="3">RNA polymerase subunit sigma-70</fullName>
    </recommendedName>
</protein>
<dbReference type="OrthoDB" id="4711815at2"/>
<dbReference type="RefSeq" id="WP_043057314.1">
    <property type="nucleotide sequence ID" value="NZ_LXEY01000015.1"/>
</dbReference>
<comment type="caution">
    <text evidence="1">The sequence shown here is derived from an EMBL/GenBank/DDBJ whole genome shotgun (WGS) entry which is preliminary data.</text>
</comment>
<evidence type="ECO:0008006" key="3">
    <source>
        <dbReference type="Google" id="ProtNLM"/>
    </source>
</evidence>
<dbReference type="STRING" id="1837282.A6F49_08235"/>
<dbReference type="EMBL" id="LXEY01000015">
    <property type="protein sequence ID" value="OAV61862.1"/>
    <property type="molecule type" value="Genomic_DNA"/>
</dbReference>
<organism evidence="1 2">
    <name type="scientific">Enteractinococcus helveticum</name>
    <dbReference type="NCBI Taxonomy" id="1837282"/>
    <lineage>
        <taxon>Bacteria</taxon>
        <taxon>Bacillati</taxon>
        <taxon>Actinomycetota</taxon>
        <taxon>Actinomycetes</taxon>
        <taxon>Micrococcales</taxon>
        <taxon>Micrococcaceae</taxon>
    </lineage>
</organism>
<evidence type="ECO:0000313" key="1">
    <source>
        <dbReference type="EMBL" id="OAV61862.1"/>
    </source>
</evidence>
<dbReference type="InterPro" id="IPR032580">
    <property type="entry name" value="SatD"/>
</dbReference>
<evidence type="ECO:0000313" key="2">
    <source>
        <dbReference type="Proteomes" id="UP000078292"/>
    </source>
</evidence>
<reference evidence="1 2" key="1">
    <citation type="submission" date="2016-04" db="EMBL/GenBank/DDBJ databases">
        <title>First whole genome shotgun sequence of the bacterium Enteractinococcus sp. strain UASWS1574.</title>
        <authorList>
            <person name="Crovadore J."/>
            <person name="Chablais R."/>
            <person name="Lefort F."/>
        </authorList>
    </citation>
    <scope>NUCLEOTIDE SEQUENCE [LARGE SCALE GENOMIC DNA]</scope>
    <source>
        <strain evidence="1 2">UASWS1574</strain>
    </source>
</reference>
<gene>
    <name evidence="1" type="ORF">A6F49_08235</name>
</gene>
<accession>A0A1B7M0U4</accession>
<dbReference type="Proteomes" id="UP000078292">
    <property type="component" value="Unassembled WGS sequence"/>
</dbReference>
<proteinExistence type="predicted"/>